<dbReference type="Proteomes" id="UP000004367">
    <property type="component" value="Unassembled WGS sequence"/>
</dbReference>
<gene>
    <name evidence="1" type="ORF">MOPEL_073_01230</name>
</gene>
<evidence type="ECO:0000313" key="1">
    <source>
        <dbReference type="EMBL" id="GAB48482.1"/>
    </source>
</evidence>
<dbReference type="RefSeq" id="WP_009482380.1">
    <property type="nucleotide sequence ID" value="NZ_BAFE01000052.1"/>
</dbReference>
<dbReference type="InterPro" id="IPR019639">
    <property type="entry name" value="DUF2505"/>
</dbReference>
<organism evidence="1 2">
    <name type="scientific">Mobilicoccus pelagius NBRC 104925</name>
    <dbReference type="NCBI Taxonomy" id="1089455"/>
    <lineage>
        <taxon>Bacteria</taxon>
        <taxon>Bacillati</taxon>
        <taxon>Actinomycetota</taxon>
        <taxon>Actinomycetes</taxon>
        <taxon>Micrococcales</taxon>
        <taxon>Dermatophilaceae</taxon>
        <taxon>Mobilicoccus</taxon>
    </lineage>
</organism>
<evidence type="ECO:0008006" key="3">
    <source>
        <dbReference type="Google" id="ProtNLM"/>
    </source>
</evidence>
<name>H5URX4_9MICO</name>
<dbReference type="Gene3D" id="3.30.530.20">
    <property type="match status" value="1"/>
</dbReference>
<dbReference type="SUPFAM" id="SSF55961">
    <property type="entry name" value="Bet v1-like"/>
    <property type="match status" value="1"/>
</dbReference>
<dbReference type="OrthoDB" id="3266819at2"/>
<proteinExistence type="predicted"/>
<dbReference type="Pfam" id="PF10698">
    <property type="entry name" value="DUF2505"/>
    <property type="match status" value="1"/>
</dbReference>
<dbReference type="STRING" id="1089455.MOPEL_073_01230"/>
<sequence>MLRKTMHYDADPATVYAMLTDQAFQEKAMAATHAFDHEVEIVDLDTSGAPGASRRVTTRRSLPTTSAPDAVRRFVGGSVVVAQVVEWGAAGADGSREGRTHADIEGVPAEASGTMHLRPADGGTDHVVDLTLTSRVPLVGGRIVAAAEPLVGEALEAEHRVGARHLAERG</sequence>
<keyword evidence="2" id="KW-1185">Reference proteome</keyword>
<dbReference type="EMBL" id="BAFE01000052">
    <property type="protein sequence ID" value="GAB48482.1"/>
    <property type="molecule type" value="Genomic_DNA"/>
</dbReference>
<comment type="caution">
    <text evidence="1">The sequence shown here is derived from an EMBL/GenBank/DDBJ whole genome shotgun (WGS) entry which is preliminary data.</text>
</comment>
<dbReference type="AlphaFoldDB" id="H5URX4"/>
<reference evidence="1 2" key="1">
    <citation type="submission" date="2012-02" db="EMBL/GenBank/DDBJ databases">
        <title>Whole genome shotgun sequence of Mobilicoccus pelagius NBRC 104925.</title>
        <authorList>
            <person name="Yoshida Y."/>
            <person name="Hosoyama A."/>
            <person name="Tsuchikane K."/>
            <person name="Katsumata H."/>
            <person name="Yamazaki S."/>
            <person name="Fujita N."/>
        </authorList>
    </citation>
    <scope>NUCLEOTIDE SEQUENCE [LARGE SCALE GENOMIC DNA]</scope>
    <source>
        <strain evidence="1 2">NBRC 104925</strain>
    </source>
</reference>
<accession>H5URX4</accession>
<dbReference type="eggNOG" id="COG3832">
    <property type="taxonomic scope" value="Bacteria"/>
</dbReference>
<evidence type="ECO:0000313" key="2">
    <source>
        <dbReference type="Proteomes" id="UP000004367"/>
    </source>
</evidence>
<dbReference type="InterPro" id="IPR023393">
    <property type="entry name" value="START-like_dom_sf"/>
</dbReference>
<protein>
    <recommendedName>
        <fullName evidence="3">DUF2505 domain-containing protein</fullName>
    </recommendedName>
</protein>